<comment type="caution">
    <text evidence="2">The sequence shown here is derived from an EMBL/GenBank/DDBJ whole genome shotgun (WGS) entry which is preliminary data.</text>
</comment>
<reference evidence="2 3" key="1">
    <citation type="submission" date="2020-07" db="EMBL/GenBank/DDBJ databases">
        <title>Genomic Encyclopedia of Type Strains, Phase IV (KMG-V): Genome sequencing to study the core and pangenomes of soil and plant-associated prokaryotes.</title>
        <authorList>
            <person name="Whitman W."/>
        </authorList>
    </citation>
    <scope>NUCLEOTIDE SEQUENCE [LARGE SCALE GENOMIC DNA]</scope>
    <source>
        <strain evidence="2 3">SAS40</strain>
    </source>
</reference>
<organism evidence="2 3">
    <name type="scientific">Pigmentiphaga litoralis</name>
    <dbReference type="NCBI Taxonomy" id="516702"/>
    <lineage>
        <taxon>Bacteria</taxon>
        <taxon>Pseudomonadati</taxon>
        <taxon>Pseudomonadota</taxon>
        <taxon>Betaproteobacteria</taxon>
        <taxon>Burkholderiales</taxon>
        <taxon>Alcaligenaceae</taxon>
        <taxon>Pigmentiphaga</taxon>
    </lineage>
</organism>
<evidence type="ECO:0000313" key="2">
    <source>
        <dbReference type="EMBL" id="NYE82755.1"/>
    </source>
</evidence>
<dbReference type="RefSeq" id="WP_179585889.1">
    <property type="nucleotide sequence ID" value="NZ_JACBYR010000001.1"/>
</dbReference>
<accession>A0A7Y9LMY7</accession>
<evidence type="ECO:0000313" key="3">
    <source>
        <dbReference type="Proteomes" id="UP000542125"/>
    </source>
</evidence>
<feature type="compositionally biased region" description="Basic and acidic residues" evidence="1">
    <location>
        <begin position="1"/>
        <end position="39"/>
    </location>
</feature>
<evidence type="ECO:0000256" key="1">
    <source>
        <dbReference type="SAM" id="MobiDB-lite"/>
    </source>
</evidence>
<gene>
    <name evidence="2" type="ORF">FHW18_002026</name>
</gene>
<feature type="region of interest" description="Disordered" evidence="1">
    <location>
        <begin position="72"/>
        <end position="97"/>
    </location>
</feature>
<sequence>MLTKKDVDAIDDIQAGRKEVDDTHLADAAEPTPEERRAAQEVAAGDDGKMHLGKNFGEALVDILVPGAGSHTGDFARPTDPAAPTVVTPITSDTDKK</sequence>
<dbReference type="Proteomes" id="UP000542125">
    <property type="component" value="Unassembled WGS sequence"/>
</dbReference>
<dbReference type="AlphaFoldDB" id="A0A7Y9LMY7"/>
<keyword evidence="3" id="KW-1185">Reference proteome</keyword>
<dbReference type="EMBL" id="JACBYR010000001">
    <property type="protein sequence ID" value="NYE82755.1"/>
    <property type="molecule type" value="Genomic_DNA"/>
</dbReference>
<protein>
    <submittedName>
        <fullName evidence="2">Uncharacterized protein</fullName>
    </submittedName>
</protein>
<name>A0A7Y9LMY7_9BURK</name>
<feature type="compositionally biased region" description="Low complexity" evidence="1">
    <location>
        <begin position="78"/>
        <end position="91"/>
    </location>
</feature>
<feature type="region of interest" description="Disordered" evidence="1">
    <location>
        <begin position="1"/>
        <end position="50"/>
    </location>
</feature>
<proteinExistence type="predicted"/>